<gene>
    <name evidence="1" type="ordered locus">BbiDN127_AD0005</name>
</gene>
<accession>G0APK0</accession>
<name>G0APK0_BORBD</name>
<dbReference type="AlphaFoldDB" id="G0APK0"/>
<organism evidence="1 2">
    <name type="scientific">Borrelia bissettiae (strain DSM 17990 / CIP 109136 / DN127)</name>
    <name type="common">Borreliella bissettiae</name>
    <dbReference type="NCBI Taxonomy" id="521010"/>
    <lineage>
        <taxon>Bacteria</taxon>
        <taxon>Pseudomonadati</taxon>
        <taxon>Spirochaetota</taxon>
        <taxon>Spirochaetia</taxon>
        <taxon>Spirochaetales</taxon>
        <taxon>Borreliaceae</taxon>
        <taxon>Borreliella</taxon>
    </lineage>
</organism>
<evidence type="ECO:0000313" key="1">
    <source>
        <dbReference type="EMBL" id="AEL19626.1"/>
    </source>
</evidence>
<reference key="1">
    <citation type="submission" date="2011-06" db="EMBL/GenBank/DDBJ databases">
        <authorList>
            <person name="Mongodin E.F."/>
            <person name="Casjens S.R."/>
            <person name="Fraser-Liggett C.M."/>
            <person name="Qiu W.-G."/>
            <person name="Dunn J.J."/>
            <person name="Luft B.J."/>
            <person name="Schutzer S.E."/>
        </authorList>
    </citation>
    <scope>NUCLEOTIDE SEQUENCE</scope>
    <source>
        <strain>DN127</strain>
    </source>
</reference>
<sequence length="178" mass="22089">MNNFSEKFRNLKRKTKKRIFFYKIEEKENKKKYYSIIFKHLIRFEITKKGLRITFQKFNDTGGWNFFNLFPTKEDEKFLGIKYGWDNLEKPFFITGNNNRRYAVKKAYYIEYAFKKGSIKCYVQSLWTLLRKEKKQTKYYKFTLEHIKEMEKTVYEFYNKKIKEEGIINKWIEKNQTL</sequence>
<proteinExistence type="predicted"/>
<dbReference type="EMBL" id="CP002762">
    <property type="protein sequence ID" value="AEL19626.1"/>
    <property type="molecule type" value="Genomic_DNA"/>
</dbReference>
<dbReference type="HOGENOM" id="CLU_109712_0_0_12"/>
<evidence type="ECO:0000313" key="2">
    <source>
        <dbReference type="Proteomes" id="UP000001634"/>
    </source>
</evidence>
<geneLocation type="plasmid" evidence="1 2">
    <name>lp56</name>
</geneLocation>
<reference evidence="1 2" key="2">
    <citation type="journal article" date="2012" name="J. Bacteriol.">
        <title>Whole-Genome Sequences of Borrelia bissettii, Borrelia valaisiana, and Borrelia spielmanii.</title>
        <authorList>
            <person name="Schutzer S.E."/>
            <person name="Fraser-Liggett C.M."/>
            <person name="Qiu W.G."/>
            <person name="Kraiczy P."/>
            <person name="Mongodin E.F."/>
            <person name="Dunn J.J."/>
            <person name="Luft B.J."/>
            <person name="Casjens S.R."/>
        </authorList>
    </citation>
    <scope>NUCLEOTIDE SEQUENCE [LARGE SCALE GENOMIC DNA]</scope>
    <source>
        <strain evidence="1 2">DN127</strain>
    </source>
</reference>
<dbReference type="RefSeq" id="WP_012666265.1">
    <property type="nucleotide sequence ID" value="NC_015920.1"/>
</dbReference>
<keyword evidence="1" id="KW-0614">Plasmid</keyword>
<dbReference type="KEGG" id="bbs:BbiDN127_AD0005"/>
<dbReference type="Proteomes" id="UP000001634">
    <property type="component" value="Plasmid lp56"/>
</dbReference>
<keyword evidence="2" id="KW-1185">Reference proteome</keyword>
<protein>
    <submittedName>
        <fullName evidence="1">Uncharacterized protein</fullName>
    </submittedName>
</protein>
<dbReference type="InterPro" id="IPR004180">
    <property type="entry name" value="DUF226_BOR_spp"/>
</dbReference>
<dbReference type="Pfam" id="PF02890">
    <property type="entry name" value="DUF226"/>
    <property type="match status" value="1"/>
</dbReference>